<accession>A0AAE0Q044</accession>
<dbReference type="PANTHER" id="PTHR21669">
    <property type="entry name" value="CAPZ-INTERACTING PROTEIN AND RELATED PROTEINS"/>
    <property type="match status" value="1"/>
</dbReference>
<comment type="caution">
    <text evidence="5">The sequence shown here is derived from an EMBL/GenBank/DDBJ whole genome shotgun (WGS) entry which is preliminary data.</text>
</comment>
<protein>
    <recommendedName>
        <fullName evidence="4">G protein gamma domain-containing protein</fullName>
    </recommendedName>
</protein>
<dbReference type="CDD" id="cd00068">
    <property type="entry name" value="GGL"/>
    <property type="match status" value="1"/>
</dbReference>
<dbReference type="Proteomes" id="UP001274896">
    <property type="component" value="Unassembled WGS sequence"/>
</dbReference>
<dbReference type="InterPro" id="IPR026947">
    <property type="entry name" value="UBN_middle_dom"/>
</dbReference>
<dbReference type="Pfam" id="PF14075">
    <property type="entry name" value="UBN_AB"/>
    <property type="match status" value="1"/>
</dbReference>
<evidence type="ECO:0000256" key="1">
    <source>
        <dbReference type="ARBA" id="ARBA00009911"/>
    </source>
</evidence>
<dbReference type="GO" id="GO:0006325">
    <property type="term" value="P:chromatin organization"/>
    <property type="evidence" value="ECO:0007669"/>
    <property type="project" value="TreeGrafter"/>
</dbReference>
<name>A0AAE0Q044_9TELE</name>
<dbReference type="EMBL" id="JAUCMX010000025">
    <property type="protein sequence ID" value="KAK3511287.1"/>
    <property type="molecule type" value="Genomic_DNA"/>
</dbReference>
<feature type="region of interest" description="Disordered" evidence="3">
    <location>
        <begin position="439"/>
        <end position="459"/>
    </location>
</feature>
<dbReference type="PROSITE" id="PS50058">
    <property type="entry name" value="G_PROTEIN_GAMMA"/>
    <property type="match status" value="1"/>
</dbReference>
<feature type="compositionally biased region" description="Polar residues" evidence="3">
    <location>
        <begin position="1"/>
        <end position="23"/>
    </location>
</feature>
<sequence length="769" mass="85595">MATPRRIQTTTLSLHSAVNTPSESDLPHTAELPPPPPAPSSPAQRMLSARMELVLFQPDGTRCAEFHYPRLTEGEAPKPGKDRVQDLVDMGYGYDDTDSFIDNSEAYDELVPACLTTKHGGFYINSGTLQFRPASGEEEKESDDFEENIKPKKRKLNEGGEVKTNQKKRKKRKEDVRPRVVTSVNMKKKGGKHQQDLSGMLRKFHKEKLRELQLFSTKRKEPPPGATHDSSDHAESSADLMWTLDSADDLHRAVEQDELLTNDQNRETLAETSRTSLPGARTLEQSLQEPPQDDQLTVLIRRLEETVFRVMPEQIDRFNHHCRAHSEARAAKLEAVKEKRAGEGSDEEEDDSSGKRVFAPRKRFRWSEEIREVLCEVVKLKMRGYEVDAASGQSLEDYLKCFLEASVKSLWPRGWMQSRILLIESRRVHAHITGVAARKRSLTAPKSEKGHRGAGVCPGNTGKKVGIWTGRQSVTSRQIKLHKHVEKLHMEFEEHVDGQTVPADKPPSGAKLNMKKIPSACGGVSVLQRLPDQEKRPQDLLGVEGDVHVPLYRAPFTAAVVSIMTSTCPAVMEGSCGDPALPTPSLSHQMSSPPGAPGSGAFTPVNPQQALPFPDIPHDLKPAGQTESCTTSTLTSAASGTFRRSLIHNDALPDSCCVGVGSEGWPVWPDPTDEHRTPPRSSLLHTRSYRCRAQIVHVTATEMDELDETQLKDMVESLKQQLDFPREKTSVSIPELMKWVEGKTPEDPFLNAELLKVNPWVESGKCVVL</sequence>
<evidence type="ECO:0000256" key="3">
    <source>
        <dbReference type="SAM" id="MobiDB-lite"/>
    </source>
</evidence>
<comment type="similarity">
    <text evidence="1">Belongs to the ubinuclein family.</text>
</comment>
<feature type="region of interest" description="Disordered" evidence="3">
    <location>
        <begin position="334"/>
        <end position="354"/>
    </location>
</feature>
<feature type="compositionally biased region" description="Basic and acidic residues" evidence="3">
    <location>
        <begin position="334"/>
        <end position="343"/>
    </location>
</feature>
<feature type="region of interest" description="Disordered" evidence="3">
    <location>
        <begin position="581"/>
        <end position="616"/>
    </location>
</feature>
<keyword evidence="2" id="KW-0597">Phosphoprotein</keyword>
<dbReference type="SMART" id="SM00224">
    <property type="entry name" value="GGL"/>
    <property type="match status" value="1"/>
</dbReference>
<proteinExistence type="inferred from homology"/>
<gene>
    <name evidence="5" type="ORF">QTP70_034802</name>
</gene>
<dbReference type="SUPFAM" id="SSF48670">
    <property type="entry name" value="Transducin (heterotrimeric G protein), gamma chain"/>
    <property type="match status" value="1"/>
</dbReference>
<dbReference type="InterPro" id="IPR036284">
    <property type="entry name" value="GGL_sf"/>
</dbReference>
<dbReference type="Gene3D" id="4.10.260.10">
    <property type="entry name" value="Transducin (heterotrimeric G protein), gamma chain"/>
    <property type="match status" value="1"/>
</dbReference>
<dbReference type="InterPro" id="IPR015898">
    <property type="entry name" value="G-protein_gamma-like_dom"/>
</dbReference>
<dbReference type="InterPro" id="IPR014840">
    <property type="entry name" value="HRD"/>
</dbReference>
<evidence type="ECO:0000313" key="6">
    <source>
        <dbReference type="Proteomes" id="UP001274896"/>
    </source>
</evidence>
<organism evidence="5 6">
    <name type="scientific">Hemibagrus guttatus</name>
    <dbReference type="NCBI Taxonomy" id="175788"/>
    <lineage>
        <taxon>Eukaryota</taxon>
        <taxon>Metazoa</taxon>
        <taxon>Chordata</taxon>
        <taxon>Craniata</taxon>
        <taxon>Vertebrata</taxon>
        <taxon>Euteleostomi</taxon>
        <taxon>Actinopterygii</taxon>
        <taxon>Neopterygii</taxon>
        <taxon>Teleostei</taxon>
        <taxon>Ostariophysi</taxon>
        <taxon>Siluriformes</taxon>
        <taxon>Bagridae</taxon>
        <taxon>Hemibagrus</taxon>
    </lineage>
</organism>
<feature type="region of interest" description="Disordered" evidence="3">
    <location>
        <begin position="215"/>
        <end position="236"/>
    </location>
</feature>
<feature type="region of interest" description="Disordered" evidence="3">
    <location>
        <begin position="1"/>
        <end position="45"/>
    </location>
</feature>
<evidence type="ECO:0000259" key="4">
    <source>
        <dbReference type="PROSITE" id="PS50058"/>
    </source>
</evidence>
<reference evidence="5" key="1">
    <citation type="submission" date="2023-06" db="EMBL/GenBank/DDBJ databases">
        <title>Male Hemibagrus guttatus genome.</title>
        <authorList>
            <person name="Bian C."/>
        </authorList>
    </citation>
    <scope>NUCLEOTIDE SEQUENCE</scope>
    <source>
        <strain evidence="5">Male_cb2023</strain>
        <tissue evidence="5">Muscle</tissue>
    </source>
</reference>
<dbReference type="GO" id="GO:0005634">
    <property type="term" value="C:nucleus"/>
    <property type="evidence" value="ECO:0007669"/>
    <property type="project" value="TreeGrafter"/>
</dbReference>
<keyword evidence="6" id="KW-1185">Reference proteome</keyword>
<feature type="domain" description="G protein gamma" evidence="4">
    <location>
        <begin position="702"/>
        <end position="769"/>
    </location>
</feature>
<dbReference type="PANTHER" id="PTHR21669:SF28">
    <property type="entry name" value="YEMANUCLEIN"/>
    <property type="match status" value="1"/>
</dbReference>
<dbReference type="SMART" id="SM01224">
    <property type="entry name" value="G_gamma"/>
    <property type="match status" value="1"/>
</dbReference>
<feature type="region of interest" description="Disordered" evidence="3">
    <location>
        <begin position="132"/>
        <end position="199"/>
    </location>
</feature>
<dbReference type="AlphaFoldDB" id="A0AAE0Q044"/>
<evidence type="ECO:0000313" key="5">
    <source>
        <dbReference type="EMBL" id="KAK3511287.1"/>
    </source>
</evidence>
<dbReference type="Pfam" id="PF00631">
    <property type="entry name" value="G-gamma"/>
    <property type="match status" value="1"/>
</dbReference>
<feature type="region of interest" description="Disordered" evidence="3">
    <location>
        <begin position="257"/>
        <end position="292"/>
    </location>
</feature>
<dbReference type="Pfam" id="PF08729">
    <property type="entry name" value="HUN"/>
    <property type="match status" value="1"/>
</dbReference>
<feature type="compositionally biased region" description="Acidic residues" evidence="3">
    <location>
        <begin position="136"/>
        <end position="146"/>
    </location>
</feature>
<dbReference type="GO" id="GO:0007186">
    <property type="term" value="P:G protein-coupled receptor signaling pathway"/>
    <property type="evidence" value="ECO:0007669"/>
    <property type="project" value="InterPro"/>
</dbReference>
<evidence type="ECO:0000256" key="2">
    <source>
        <dbReference type="ARBA" id="ARBA00022553"/>
    </source>
</evidence>